<organism evidence="1 2">
    <name type="scientific">Triparma retinervis</name>
    <dbReference type="NCBI Taxonomy" id="2557542"/>
    <lineage>
        <taxon>Eukaryota</taxon>
        <taxon>Sar</taxon>
        <taxon>Stramenopiles</taxon>
        <taxon>Ochrophyta</taxon>
        <taxon>Bolidophyceae</taxon>
        <taxon>Parmales</taxon>
        <taxon>Triparmaceae</taxon>
        <taxon>Triparma</taxon>
    </lineage>
</organism>
<accession>A0A9W7C9U0</accession>
<dbReference type="AlphaFoldDB" id="A0A9W7C9U0"/>
<evidence type="ECO:0000313" key="2">
    <source>
        <dbReference type="Proteomes" id="UP001165082"/>
    </source>
</evidence>
<proteinExistence type="predicted"/>
<evidence type="ECO:0000313" key="1">
    <source>
        <dbReference type="EMBL" id="GMI04452.1"/>
    </source>
</evidence>
<dbReference type="Proteomes" id="UP001165082">
    <property type="component" value="Unassembled WGS sequence"/>
</dbReference>
<comment type="caution">
    <text evidence="1">The sequence shown here is derived from an EMBL/GenBank/DDBJ whole genome shotgun (WGS) entry which is preliminary data.</text>
</comment>
<gene>
    <name evidence="1" type="ORF">TrRE_jg7160</name>
</gene>
<sequence>MIPSADPDNLPDMLVPKIPIKTIGTICETTTHTTSMSRDGTKAMLRVKGRGVDRFKVEEVVSNGYDYFIGRGGMQQKPFIVCRCSMYCDDESATLNDEIKIKNSEISLYRSIKELEGTVGSMWECSEEESVDKCYLSVHKFAPETEEGEEDVRGLLDKTFATVSSECAGSECITPHTRSTRFSMAVANSLADEHFSPEELLEMLETRDVNERLLRCEEVIQTSKKWTQTRKFLRYLF</sequence>
<name>A0A9W7C9U0_9STRA</name>
<protein>
    <submittedName>
        <fullName evidence="1">Uncharacterized protein</fullName>
    </submittedName>
</protein>
<keyword evidence="2" id="KW-1185">Reference proteome</keyword>
<reference evidence="1" key="1">
    <citation type="submission" date="2022-07" db="EMBL/GenBank/DDBJ databases">
        <title>Genome analysis of Parmales, a sister group of diatoms, reveals the evolutionary specialization of diatoms from phago-mixotrophs to photoautotrophs.</title>
        <authorList>
            <person name="Ban H."/>
            <person name="Sato S."/>
            <person name="Yoshikawa S."/>
            <person name="Kazumasa Y."/>
            <person name="Nakamura Y."/>
            <person name="Ichinomiya M."/>
            <person name="Saitoh K."/>
            <person name="Sato N."/>
            <person name="Blanc-Mathieu R."/>
            <person name="Endo H."/>
            <person name="Kuwata A."/>
            <person name="Ogata H."/>
        </authorList>
    </citation>
    <scope>NUCLEOTIDE SEQUENCE</scope>
</reference>
<dbReference type="OrthoDB" id="10321927at2759"/>
<dbReference type="EMBL" id="BRXZ01000074">
    <property type="protein sequence ID" value="GMI04452.1"/>
    <property type="molecule type" value="Genomic_DNA"/>
</dbReference>